<dbReference type="EMBL" id="JARBHB010000009">
    <property type="protein sequence ID" value="KAJ8876106.1"/>
    <property type="molecule type" value="Genomic_DNA"/>
</dbReference>
<accession>A0ABQ9GVP1</accession>
<protein>
    <submittedName>
        <fullName evidence="2">Uncharacterized protein</fullName>
    </submittedName>
</protein>
<evidence type="ECO:0000256" key="1">
    <source>
        <dbReference type="SAM" id="MobiDB-lite"/>
    </source>
</evidence>
<feature type="compositionally biased region" description="Basic and acidic residues" evidence="1">
    <location>
        <begin position="1336"/>
        <end position="1359"/>
    </location>
</feature>
<gene>
    <name evidence="2" type="ORF">PR048_024015</name>
</gene>
<feature type="compositionally biased region" description="Polar residues" evidence="1">
    <location>
        <begin position="919"/>
        <end position="942"/>
    </location>
</feature>
<evidence type="ECO:0000313" key="3">
    <source>
        <dbReference type="Proteomes" id="UP001159363"/>
    </source>
</evidence>
<organism evidence="2 3">
    <name type="scientific">Dryococelus australis</name>
    <dbReference type="NCBI Taxonomy" id="614101"/>
    <lineage>
        <taxon>Eukaryota</taxon>
        <taxon>Metazoa</taxon>
        <taxon>Ecdysozoa</taxon>
        <taxon>Arthropoda</taxon>
        <taxon>Hexapoda</taxon>
        <taxon>Insecta</taxon>
        <taxon>Pterygota</taxon>
        <taxon>Neoptera</taxon>
        <taxon>Polyneoptera</taxon>
        <taxon>Phasmatodea</taxon>
        <taxon>Verophasmatodea</taxon>
        <taxon>Anareolatae</taxon>
        <taxon>Phasmatidae</taxon>
        <taxon>Eurycanthinae</taxon>
        <taxon>Dryococelus</taxon>
    </lineage>
</organism>
<keyword evidence="3" id="KW-1185">Reference proteome</keyword>
<comment type="caution">
    <text evidence="2">The sequence shown here is derived from an EMBL/GenBank/DDBJ whole genome shotgun (WGS) entry which is preliminary data.</text>
</comment>
<feature type="compositionally biased region" description="Basic and acidic residues" evidence="1">
    <location>
        <begin position="1299"/>
        <end position="1327"/>
    </location>
</feature>
<feature type="region of interest" description="Disordered" evidence="1">
    <location>
        <begin position="1251"/>
        <end position="1383"/>
    </location>
</feature>
<feature type="region of interest" description="Disordered" evidence="1">
    <location>
        <begin position="198"/>
        <end position="217"/>
    </location>
</feature>
<evidence type="ECO:0000313" key="2">
    <source>
        <dbReference type="EMBL" id="KAJ8876106.1"/>
    </source>
</evidence>
<feature type="region of interest" description="Disordered" evidence="1">
    <location>
        <begin position="917"/>
        <end position="943"/>
    </location>
</feature>
<reference evidence="2 3" key="1">
    <citation type="submission" date="2023-02" db="EMBL/GenBank/DDBJ databases">
        <title>LHISI_Scaffold_Assembly.</title>
        <authorList>
            <person name="Stuart O.P."/>
            <person name="Cleave R."/>
            <person name="Magrath M.J.L."/>
            <person name="Mikheyev A.S."/>
        </authorList>
    </citation>
    <scope>NUCLEOTIDE SEQUENCE [LARGE SCALE GENOMIC DNA]</scope>
    <source>
        <strain evidence="2">Daus_M_001</strain>
        <tissue evidence="2">Leg muscle</tissue>
    </source>
</reference>
<name>A0ABQ9GVP1_9NEOP</name>
<feature type="region of interest" description="Disordered" evidence="1">
    <location>
        <begin position="761"/>
        <end position="782"/>
    </location>
</feature>
<proteinExistence type="predicted"/>
<sequence length="1383" mass="154181">MNTLQLCSPITCISVGKGVTSFLCSSHWRNGACRSIYSSVKFSLVPDNNADFVVLYGMRQESTTACSNRSAFINGRRSPVKANTDIHTLHLLAPSDDRTKQSIVRNAETLNSITGLAQVCLGSCTVTTQNPVHWTGGPLSDVDAGGPPASAGSSYFSARPCLGYLSPGCCQNYRRHAGIPSRCSHGLATLGPVELTANGKTSIRDRESNSCPPESESRTLNLKRRYRLFTANVTLGAASFVIGAADQEDVEMGVSGRCLPPHRISLRQHKQAYMSCTQKKKLPSHAFGKETFRMPQNNLMISEIFKCHTIERHLRTNPPVEHFIVGCSWFFCRRHPVAIITSFPKILEKNRSSESISKARIGIEESLGALKARCEGNGIGTDGDVPLFPALRIAGDKIEWVQSRPPNSSLSIAIGCCLLEKAFSYLTGPLKIQQHRRGFYVIRVQIVNTCQTVIQPIKTKSVLSYDSKRIRLAKSPDHQQWALTHGCRKLCDAISETGIRIRLERASQKQSSDTYKTPYDRVKRCRERKINIKASKSAQPDATDSYLVSTDKQRLQPAGLLISAVQRGQFRSALGWVTPGYHFAALWHTKPADRREGTQARRRGPRARNSVQPYAPFARDGARLRAPLAATYANYNATPNGGPTILYREFKTRMSTYGTSLLLDGDSDYVSPSWIVLRRELRITLPHQKRLWFRLTKIKNLICGLSSSVIKPNATDLIRIVQSYKGSTIRHARRSDEALGVRGGGGTEKCLNAKAVGNRDMPEKTCRPAASSGANSPRVKTRELSRRESSQIHLDLRQVVILLHFCGPCRGKRNFKYRIYVTMEGMRFDVSAGTLVFGLQLRHCVWLPTPTSVGYFPYFVFTEFTPLFVIADCLSVYTLYISAKHSVNIRKLEIFNRVEMELRWNARAGETGIPEKAHQTTAMSSAFPTSSKSSDRSGNQTRFPFGGDESVNVCVGISVVHRPRETFSAARDARVRMLTRKPSERNICMKGRVLVGRRAERGFRVVLFSRHGLCAPDRAKRPATGGRARVGFLCDPSSGVERGCFAPGEGVSRESNARRYATTAACQVSGTVCIAGTPRISPAPIWLDRPAQHTRTHLVLGNKCLYMPIAHRPAWRRDSPRKFTQNLKAACIRLLRKYSSFSASGTQSEHSSQRSEIYLEAGILRNIIVKAVHDKGSTFTINLRKKSLILPVYILTGALSDMRPVKLVMMDGKVVPKRFMTGLMMVSVMAFLEGEFGRLGCLRVGSSCASKVKKRGSDTGDTNTHAYNAKIEMSGGNGRSLRKPADQRHRPARFLLAKIRSEPARDRVGGEQKYGEKYKNKNDEENKKKRKKKRRENGEETERESRRTIEERKRGGEAARKRRRKTRSETDERRTEGTAGKNI</sequence>
<feature type="compositionally biased region" description="Basic and acidic residues" evidence="1">
    <location>
        <begin position="1367"/>
        <end position="1376"/>
    </location>
</feature>
<dbReference type="Proteomes" id="UP001159363">
    <property type="component" value="Chromosome 8"/>
</dbReference>